<dbReference type="Proteomes" id="UP000016930">
    <property type="component" value="Unassembled WGS sequence"/>
</dbReference>
<feature type="compositionally biased region" description="Polar residues" evidence="1">
    <location>
        <begin position="1"/>
        <end position="11"/>
    </location>
</feature>
<dbReference type="EMBL" id="KB445804">
    <property type="protein sequence ID" value="EMD34030.1"/>
    <property type="molecule type" value="Genomic_DNA"/>
</dbReference>
<name>M2QPE2_CERS8</name>
<dbReference type="HOGENOM" id="CLU_023462_0_0_1"/>
<feature type="compositionally biased region" description="Low complexity" evidence="1">
    <location>
        <begin position="212"/>
        <end position="240"/>
    </location>
</feature>
<feature type="region of interest" description="Disordered" evidence="1">
    <location>
        <begin position="1"/>
        <end position="20"/>
    </location>
</feature>
<dbReference type="OrthoDB" id="3269821at2759"/>
<proteinExistence type="predicted"/>
<feature type="region of interest" description="Disordered" evidence="1">
    <location>
        <begin position="90"/>
        <end position="263"/>
    </location>
</feature>
<evidence type="ECO:0000313" key="2">
    <source>
        <dbReference type="EMBL" id="EMD34030.1"/>
    </source>
</evidence>
<accession>M2QPE2</accession>
<evidence type="ECO:0000313" key="3">
    <source>
        <dbReference type="Proteomes" id="UP000016930"/>
    </source>
</evidence>
<reference evidence="2 3" key="1">
    <citation type="journal article" date="2012" name="Proc. Natl. Acad. Sci. U.S.A.">
        <title>Comparative genomics of Ceriporiopsis subvermispora and Phanerochaete chrysosporium provide insight into selective ligninolysis.</title>
        <authorList>
            <person name="Fernandez-Fueyo E."/>
            <person name="Ruiz-Duenas F.J."/>
            <person name="Ferreira P."/>
            <person name="Floudas D."/>
            <person name="Hibbett D.S."/>
            <person name="Canessa P."/>
            <person name="Larrondo L.F."/>
            <person name="James T.Y."/>
            <person name="Seelenfreund D."/>
            <person name="Lobos S."/>
            <person name="Polanco R."/>
            <person name="Tello M."/>
            <person name="Honda Y."/>
            <person name="Watanabe T."/>
            <person name="Watanabe T."/>
            <person name="Ryu J.S."/>
            <person name="Kubicek C.P."/>
            <person name="Schmoll M."/>
            <person name="Gaskell J."/>
            <person name="Hammel K.E."/>
            <person name="St John F.J."/>
            <person name="Vanden Wymelenberg A."/>
            <person name="Sabat G."/>
            <person name="Splinter BonDurant S."/>
            <person name="Syed K."/>
            <person name="Yadav J.S."/>
            <person name="Doddapaneni H."/>
            <person name="Subramanian V."/>
            <person name="Lavin J.L."/>
            <person name="Oguiza J.A."/>
            <person name="Perez G."/>
            <person name="Pisabarro A.G."/>
            <person name="Ramirez L."/>
            <person name="Santoyo F."/>
            <person name="Master E."/>
            <person name="Coutinho P.M."/>
            <person name="Henrissat B."/>
            <person name="Lombard V."/>
            <person name="Magnuson J.K."/>
            <person name="Kuees U."/>
            <person name="Hori C."/>
            <person name="Igarashi K."/>
            <person name="Samejima M."/>
            <person name="Held B.W."/>
            <person name="Barry K.W."/>
            <person name="LaButti K.M."/>
            <person name="Lapidus A."/>
            <person name="Lindquist E.A."/>
            <person name="Lucas S.M."/>
            <person name="Riley R."/>
            <person name="Salamov A.A."/>
            <person name="Hoffmeister D."/>
            <person name="Schwenk D."/>
            <person name="Hadar Y."/>
            <person name="Yarden O."/>
            <person name="de Vries R.P."/>
            <person name="Wiebenga A."/>
            <person name="Stenlid J."/>
            <person name="Eastwood D."/>
            <person name="Grigoriev I.V."/>
            <person name="Berka R.M."/>
            <person name="Blanchette R.A."/>
            <person name="Kersten P."/>
            <person name="Martinez A.T."/>
            <person name="Vicuna R."/>
            <person name="Cullen D."/>
        </authorList>
    </citation>
    <scope>NUCLEOTIDE SEQUENCE [LARGE SCALE GENOMIC DNA]</scope>
    <source>
        <strain evidence="2 3">B</strain>
    </source>
</reference>
<gene>
    <name evidence="2" type="ORF">CERSUDRAFT_97955</name>
</gene>
<keyword evidence="3" id="KW-1185">Reference proteome</keyword>
<organism evidence="2 3">
    <name type="scientific">Ceriporiopsis subvermispora (strain B)</name>
    <name type="common">White-rot fungus</name>
    <name type="synonym">Gelatoporia subvermispora</name>
    <dbReference type="NCBI Taxonomy" id="914234"/>
    <lineage>
        <taxon>Eukaryota</taxon>
        <taxon>Fungi</taxon>
        <taxon>Dikarya</taxon>
        <taxon>Basidiomycota</taxon>
        <taxon>Agaricomycotina</taxon>
        <taxon>Agaricomycetes</taxon>
        <taxon>Polyporales</taxon>
        <taxon>Gelatoporiaceae</taxon>
        <taxon>Gelatoporia</taxon>
    </lineage>
</organism>
<feature type="compositionally biased region" description="Polar residues" evidence="1">
    <location>
        <begin position="110"/>
        <end position="129"/>
    </location>
</feature>
<protein>
    <submittedName>
        <fullName evidence="2">Uncharacterized protein</fullName>
    </submittedName>
</protein>
<evidence type="ECO:0000256" key="1">
    <source>
        <dbReference type="SAM" id="MobiDB-lite"/>
    </source>
</evidence>
<sequence>MHSMQVLNANPLQPEHHRSNASERLVTLTQAHSRFILMLQSLVYSAAPSPTFDESEDVFGYLSSFRAPQYPGVKELEFPAPLSFFGNEQRQSAPALEGTAPMSGHKRTASAHSGITSTSPARLTRTGTRASVDLQALVQRPQRTRSRFRSLSIFGGSKVPPPPPSSDPIALRSYSNSWRKSLRPPPRMRLSVMSTSISDDERSLKMPPRRFGSGAYSSESSLSSPAPSSRSNTDNNTESSNSRERAREAPPAQPLPIAVPRGTSPHDIWLATSRSRAPVLRAFVPCTVLDNDALAACEEQLVDAGLWEHLSVGDIVCNFGYIPPPEDTRAGTASAGTQTWLLFDGAGLVPYTPPAPPPLAASLALPSPFYYAHILPPFSNPIYVLALPPVGTHRSAHGSGQYGPAHMQLSLAHLHTRVSSPHAPSGFALARKYMWLARVPYVGPGTSELGRGWQGEWVLEAEGTKEGRQYLLDALTANAGAEGRVVRGQWEVVREKSGGGRLWMKLLIPNVDAYNSAEDLKTYEGSS</sequence>
<dbReference type="AlphaFoldDB" id="M2QPE2"/>